<dbReference type="Pfam" id="PF02690">
    <property type="entry name" value="Na_Pi_cotrans"/>
    <property type="match status" value="1"/>
</dbReference>
<dbReference type="GO" id="GO:0044341">
    <property type="term" value="P:sodium-dependent phosphate transport"/>
    <property type="evidence" value="ECO:0007669"/>
    <property type="project" value="InterPro"/>
</dbReference>
<protein>
    <submittedName>
        <fullName evidence="9">Na_Ca_ex domain-containing protein</fullName>
    </submittedName>
</protein>
<evidence type="ECO:0000256" key="3">
    <source>
        <dbReference type="ARBA" id="ARBA00022475"/>
    </source>
</evidence>
<evidence type="ECO:0000313" key="9">
    <source>
        <dbReference type="WBParaSite" id="L893_g30630.t1"/>
    </source>
</evidence>
<evidence type="ECO:0000256" key="4">
    <source>
        <dbReference type="ARBA" id="ARBA00022692"/>
    </source>
</evidence>
<keyword evidence="5 7" id="KW-1133">Transmembrane helix</keyword>
<dbReference type="InterPro" id="IPR003841">
    <property type="entry name" value="Na/Pi_transpt"/>
</dbReference>
<name>A0A1I7ZXN9_9BILA</name>
<dbReference type="PANTHER" id="PTHR10010">
    <property type="entry name" value="SOLUTE CARRIER FAMILY 34 SODIUM PHOSPHATE , MEMBER 2-RELATED"/>
    <property type="match status" value="1"/>
</dbReference>
<feature type="transmembrane region" description="Helical" evidence="7">
    <location>
        <begin position="112"/>
        <end position="134"/>
    </location>
</feature>
<keyword evidence="8" id="KW-1185">Reference proteome</keyword>
<comment type="similarity">
    <text evidence="2">Belongs to the SLC34A transporter family.</text>
</comment>
<dbReference type="WBParaSite" id="L893_g30630.t1">
    <property type="protein sequence ID" value="L893_g30630.t1"/>
    <property type="gene ID" value="L893_g30630"/>
</dbReference>
<accession>A0A1I7ZXN9</accession>
<evidence type="ECO:0000256" key="7">
    <source>
        <dbReference type="SAM" id="Phobius"/>
    </source>
</evidence>
<evidence type="ECO:0000256" key="1">
    <source>
        <dbReference type="ARBA" id="ARBA00004424"/>
    </source>
</evidence>
<dbReference type="AlphaFoldDB" id="A0A1I7ZXN9"/>
<proteinExistence type="inferred from homology"/>
<sequence length="253" mass="27548">MIGRSRLVRYKNLSCAVLPTAFHNGCCRGMAIKWRSPLTAALCWVKYFPSVLSFYVARAAVPVGFFHVAMASDKPRIGQDKWSVSHENLQGEEHAKWKELSATEKAVHILEVALKFVGILFVLYLFICSLNLLAEAFKLIGGRGLGNVINNSSLIQNPISAAIIGMVVTLILQSSSTLMSVMVGMVAGNLITVHNAIPVMMGAEMGSSIMNALISLTQSGDPQQFRRAFAAATMNDVYNVCCVFTILPMEVAF</sequence>
<evidence type="ECO:0000256" key="5">
    <source>
        <dbReference type="ARBA" id="ARBA00022989"/>
    </source>
</evidence>
<reference evidence="9" key="1">
    <citation type="submission" date="2016-11" db="UniProtKB">
        <authorList>
            <consortium name="WormBaseParasite"/>
        </authorList>
    </citation>
    <scope>IDENTIFICATION</scope>
</reference>
<keyword evidence="3" id="KW-1003">Cell membrane</keyword>
<evidence type="ECO:0000256" key="2">
    <source>
        <dbReference type="ARBA" id="ARBA00005808"/>
    </source>
</evidence>
<organism evidence="8 9">
    <name type="scientific">Steinernema glaseri</name>
    <dbReference type="NCBI Taxonomy" id="37863"/>
    <lineage>
        <taxon>Eukaryota</taxon>
        <taxon>Metazoa</taxon>
        <taxon>Ecdysozoa</taxon>
        <taxon>Nematoda</taxon>
        <taxon>Chromadorea</taxon>
        <taxon>Rhabditida</taxon>
        <taxon>Tylenchina</taxon>
        <taxon>Panagrolaimomorpha</taxon>
        <taxon>Strongyloidoidea</taxon>
        <taxon>Steinernematidae</taxon>
        <taxon>Steinernema</taxon>
    </lineage>
</organism>
<feature type="transmembrane region" description="Helical" evidence="7">
    <location>
        <begin position="154"/>
        <end position="172"/>
    </location>
</feature>
<evidence type="ECO:0000256" key="6">
    <source>
        <dbReference type="ARBA" id="ARBA00023136"/>
    </source>
</evidence>
<dbReference type="GO" id="GO:0005436">
    <property type="term" value="F:sodium:phosphate symporter activity"/>
    <property type="evidence" value="ECO:0007669"/>
    <property type="project" value="InterPro"/>
</dbReference>
<dbReference type="Proteomes" id="UP000095287">
    <property type="component" value="Unplaced"/>
</dbReference>
<keyword evidence="4 7" id="KW-0812">Transmembrane</keyword>
<comment type="subcellular location">
    <subcellularLocation>
        <location evidence="1">Apical cell membrane</location>
        <topology evidence="1">Multi-pass membrane protein</topology>
    </subcellularLocation>
</comment>
<keyword evidence="6 7" id="KW-0472">Membrane</keyword>
<dbReference type="GO" id="GO:0016324">
    <property type="term" value="C:apical plasma membrane"/>
    <property type="evidence" value="ECO:0007669"/>
    <property type="project" value="UniProtKB-SubCell"/>
</dbReference>
<dbReference type="PANTHER" id="PTHR10010:SF46">
    <property type="entry name" value="SODIUM-DEPENDENT PHOSPHATE TRANSPORT PROTEIN 2B"/>
    <property type="match status" value="1"/>
</dbReference>
<evidence type="ECO:0000313" key="8">
    <source>
        <dbReference type="Proteomes" id="UP000095287"/>
    </source>
</evidence>